<dbReference type="InterPro" id="IPR024344">
    <property type="entry name" value="MDMPI_metal-binding"/>
</dbReference>
<dbReference type="InterPro" id="IPR034660">
    <property type="entry name" value="DinB/YfiT-like"/>
</dbReference>
<protein>
    <submittedName>
        <fullName evidence="2">Maleylpyruvate isomerase N-terminal domain-containing protein</fullName>
    </submittedName>
</protein>
<evidence type="ECO:0000259" key="1">
    <source>
        <dbReference type="Pfam" id="PF11716"/>
    </source>
</evidence>
<dbReference type="Pfam" id="PF11716">
    <property type="entry name" value="MDMPI_N"/>
    <property type="match status" value="1"/>
</dbReference>
<dbReference type="SUPFAM" id="SSF109854">
    <property type="entry name" value="DinB/YfiT-like putative metalloenzymes"/>
    <property type="match status" value="1"/>
</dbReference>
<evidence type="ECO:0000313" key="3">
    <source>
        <dbReference type="Proteomes" id="UP001597097"/>
    </source>
</evidence>
<dbReference type="Proteomes" id="UP001597097">
    <property type="component" value="Unassembled WGS sequence"/>
</dbReference>
<evidence type="ECO:0000313" key="2">
    <source>
        <dbReference type="EMBL" id="MFD1544678.1"/>
    </source>
</evidence>
<sequence>MGDSVGRVITGTGEGRHMGEIRESYLVAAESAVALLREPAVAAAWSKPSALNEFSVAGLAAHLAHQLVRIDSLLDDGGVPGEPVPLIEHFSRSPWVQAGLDHESNVGIRQAGEAAAADGPAALAAKAEKLFERQRAELPAQPRDKVVHLPWSGWSLRFDDFLLTRLVELVVHSDDLAASVGVETPKLPASVIDPVVELLARLAVHRHGATAVIRTLSRAERAPATISAF</sequence>
<dbReference type="EMBL" id="JBHUCM010000044">
    <property type="protein sequence ID" value="MFD1544678.1"/>
    <property type="molecule type" value="Genomic_DNA"/>
</dbReference>
<dbReference type="GO" id="GO:0016853">
    <property type="term" value="F:isomerase activity"/>
    <property type="evidence" value="ECO:0007669"/>
    <property type="project" value="UniProtKB-KW"/>
</dbReference>
<keyword evidence="3" id="KW-1185">Reference proteome</keyword>
<dbReference type="Gene3D" id="1.20.120.450">
    <property type="entry name" value="dinb family like domain"/>
    <property type="match status" value="1"/>
</dbReference>
<proteinExistence type="predicted"/>
<name>A0ABW4GQP9_9ACTN</name>
<reference evidence="3" key="1">
    <citation type="journal article" date="2019" name="Int. J. Syst. Evol. Microbiol.">
        <title>The Global Catalogue of Microorganisms (GCM) 10K type strain sequencing project: providing services to taxonomists for standard genome sequencing and annotation.</title>
        <authorList>
            <consortium name="The Broad Institute Genomics Platform"/>
            <consortium name="The Broad Institute Genome Sequencing Center for Infectious Disease"/>
            <person name="Wu L."/>
            <person name="Ma J."/>
        </authorList>
    </citation>
    <scope>NUCLEOTIDE SEQUENCE [LARGE SCALE GENOMIC DNA]</scope>
    <source>
        <strain evidence="3">CGMCC 1.15399</strain>
    </source>
</reference>
<organism evidence="2 3">
    <name type="scientific">Nonomuraea guangzhouensis</name>
    <dbReference type="NCBI Taxonomy" id="1291555"/>
    <lineage>
        <taxon>Bacteria</taxon>
        <taxon>Bacillati</taxon>
        <taxon>Actinomycetota</taxon>
        <taxon>Actinomycetes</taxon>
        <taxon>Streptosporangiales</taxon>
        <taxon>Streptosporangiaceae</taxon>
        <taxon>Nonomuraea</taxon>
    </lineage>
</organism>
<dbReference type="RefSeq" id="WP_308126947.1">
    <property type="nucleotide sequence ID" value="NZ_JAHKRM010000006.1"/>
</dbReference>
<comment type="caution">
    <text evidence="2">The sequence shown here is derived from an EMBL/GenBank/DDBJ whole genome shotgun (WGS) entry which is preliminary data.</text>
</comment>
<keyword evidence="2" id="KW-0413">Isomerase</keyword>
<accession>A0ABW4GQP9</accession>
<feature type="domain" description="Mycothiol-dependent maleylpyruvate isomerase metal-binding" evidence="1">
    <location>
        <begin position="28"/>
        <end position="177"/>
    </location>
</feature>
<gene>
    <name evidence="2" type="ORF">ACFSJ0_47085</name>
</gene>